<evidence type="ECO:0000313" key="1">
    <source>
        <dbReference type="EMBL" id="KAI3753505.1"/>
    </source>
</evidence>
<dbReference type="Proteomes" id="UP001055811">
    <property type="component" value="Linkage Group LG04"/>
</dbReference>
<name>A0ACB9E498_CICIN</name>
<protein>
    <submittedName>
        <fullName evidence="1">Uncharacterized protein</fullName>
    </submittedName>
</protein>
<reference evidence="1 2" key="2">
    <citation type="journal article" date="2022" name="Mol. Ecol. Resour.">
        <title>The genomes of chicory, endive, great burdock and yacon provide insights into Asteraceae paleo-polyploidization history and plant inulin production.</title>
        <authorList>
            <person name="Fan W."/>
            <person name="Wang S."/>
            <person name="Wang H."/>
            <person name="Wang A."/>
            <person name="Jiang F."/>
            <person name="Liu H."/>
            <person name="Zhao H."/>
            <person name="Xu D."/>
            <person name="Zhang Y."/>
        </authorList>
    </citation>
    <scope>NUCLEOTIDE SEQUENCE [LARGE SCALE GENOMIC DNA]</scope>
    <source>
        <strain evidence="2">cv. Punajuju</strain>
        <tissue evidence="1">Leaves</tissue>
    </source>
</reference>
<organism evidence="1 2">
    <name type="scientific">Cichorium intybus</name>
    <name type="common">Chicory</name>
    <dbReference type="NCBI Taxonomy" id="13427"/>
    <lineage>
        <taxon>Eukaryota</taxon>
        <taxon>Viridiplantae</taxon>
        <taxon>Streptophyta</taxon>
        <taxon>Embryophyta</taxon>
        <taxon>Tracheophyta</taxon>
        <taxon>Spermatophyta</taxon>
        <taxon>Magnoliopsida</taxon>
        <taxon>eudicotyledons</taxon>
        <taxon>Gunneridae</taxon>
        <taxon>Pentapetalae</taxon>
        <taxon>asterids</taxon>
        <taxon>campanulids</taxon>
        <taxon>Asterales</taxon>
        <taxon>Asteraceae</taxon>
        <taxon>Cichorioideae</taxon>
        <taxon>Cichorieae</taxon>
        <taxon>Cichoriinae</taxon>
        <taxon>Cichorium</taxon>
    </lineage>
</organism>
<accession>A0ACB9E498</accession>
<dbReference type="EMBL" id="CM042012">
    <property type="protein sequence ID" value="KAI3753505.1"/>
    <property type="molecule type" value="Genomic_DNA"/>
</dbReference>
<sequence>MFTAKKCVFTDGNGMVGSLTNPANSVVKRRKPRAWSAGANTHKTVHVPKRHHLQTPIMAISDDGKVSYNLEYRSKDDAWYTSGVILEDGERLRVKLEGFGSSYDEVFSIANFSTHHEIEEFLRRFRPVSVPAELEECSSVIQGMLICAMYTNDGSVRYFDAIVDAVYHKEHTPEKCLCTFLLFWQHGPDDGNITAASINDICHIMSGLLDHRVTYFVKLVREKLRGASSQSSVISKTPFLSRKIKEEFSGEGDSCYGGFFEVKGIFKTPIIDQDKEMGGVKETCSHHYIILENLEKDLSPVLMKEFIYEQTSITPHAYVFESLSFDTYARGVIIVDSKKKLKRIYEFISNPNHFIISSSGRPWVIAEDMLRTGNGTFNLNLQPKSENKDTGNKLMVVRLGTEEYKKAKISKDLYMEFRNHVNGLVKRLDMEEKKKWRTLSAN</sequence>
<evidence type="ECO:0000313" key="2">
    <source>
        <dbReference type="Proteomes" id="UP001055811"/>
    </source>
</evidence>
<keyword evidence="2" id="KW-1185">Reference proteome</keyword>
<proteinExistence type="predicted"/>
<reference evidence="2" key="1">
    <citation type="journal article" date="2022" name="Mol. Ecol. Resour.">
        <title>The genomes of chicory, endive, great burdock and yacon provide insights into Asteraceae palaeo-polyploidization history and plant inulin production.</title>
        <authorList>
            <person name="Fan W."/>
            <person name="Wang S."/>
            <person name="Wang H."/>
            <person name="Wang A."/>
            <person name="Jiang F."/>
            <person name="Liu H."/>
            <person name="Zhao H."/>
            <person name="Xu D."/>
            <person name="Zhang Y."/>
        </authorList>
    </citation>
    <scope>NUCLEOTIDE SEQUENCE [LARGE SCALE GENOMIC DNA]</scope>
    <source>
        <strain evidence="2">cv. Punajuju</strain>
    </source>
</reference>
<gene>
    <name evidence="1" type="ORF">L2E82_25559</name>
</gene>
<comment type="caution">
    <text evidence="1">The sequence shown here is derived from an EMBL/GenBank/DDBJ whole genome shotgun (WGS) entry which is preliminary data.</text>
</comment>